<dbReference type="Proteomes" id="UP001254488">
    <property type="component" value="Unassembled WGS sequence"/>
</dbReference>
<name>A0ABU2YC01_9FLAO</name>
<feature type="chain" id="PRO_5047454851" evidence="1">
    <location>
        <begin position="20"/>
        <end position="232"/>
    </location>
</feature>
<organism evidence="2 3">
    <name type="scientific">Patiriisocius hiemis</name>
    <dbReference type="NCBI Taxonomy" id="3075604"/>
    <lineage>
        <taxon>Bacteria</taxon>
        <taxon>Pseudomonadati</taxon>
        <taxon>Bacteroidota</taxon>
        <taxon>Flavobacteriia</taxon>
        <taxon>Flavobacteriales</taxon>
        <taxon>Flavobacteriaceae</taxon>
        <taxon>Patiriisocius</taxon>
    </lineage>
</organism>
<keyword evidence="3" id="KW-1185">Reference proteome</keyword>
<dbReference type="InterPro" id="IPR045444">
    <property type="entry name" value="DUF6503"/>
</dbReference>
<dbReference type="RefSeq" id="WP_311332285.1">
    <property type="nucleotide sequence ID" value="NZ_JAVRHZ010000002.1"/>
</dbReference>
<sequence length="232" mass="26583">MKTIITLLLILLNSVNLSAQELTGKQLLDKSIQYHDPTGAWNTFNAEFTVRMKTPTASDRLSDIIINIPEEYFSVTAVRDTIKTVYTINKGVCNTNIAKDAPKQNRTPCETAALYKNYYTYLYGLPMKLKDEGTIISETVTKRTFKGKEYLVLQVNYTQKVGSDVWFFYFDPATYAMEVYQFFKGDPEAEGANTGEYILLTEEVLINKIKMPKNRAWYYNKDDGYLGTDILE</sequence>
<evidence type="ECO:0000313" key="2">
    <source>
        <dbReference type="EMBL" id="MDT0555330.1"/>
    </source>
</evidence>
<feature type="signal peptide" evidence="1">
    <location>
        <begin position="1"/>
        <end position="19"/>
    </location>
</feature>
<reference evidence="2 3" key="1">
    <citation type="submission" date="2023-09" db="EMBL/GenBank/DDBJ databases">
        <authorList>
            <person name="Rey-Velasco X."/>
        </authorList>
    </citation>
    <scope>NUCLEOTIDE SEQUENCE [LARGE SCALE GENOMIC DNA]</scope>
    <source>
        <strain evidence="2 3">W242</strain>
    </source>
</reference>
<accession>A0ABU2YC01</accession>
<comment type="caution">
    <text evidence="2">The sequence shown here is derived from an EMBL/GenBank/DDBJ whole genome shotgun (WGS) entry which is preliminary data.</text>
</comment>
<dbReference type="EMBL" id="JAVRHZ010000002">
    <property type="protein sequence ID" value="MDT0555330.1"/>
    <property type="molecule type" value="Genomic_DNA"/>
</dbReference>
<evidence type="ECO:0000313" key="3">
    <source>
        <dbReference type="Proteomes" id="UP001254488"/>
    </source>
</evidence>
<evidence type="ECO:0000256" key="1">
    <source>
        <dbReference type="SAM" id="SignalP"/>
    </source>
</evidence>
<protein>
    <submittedName>
        <fullName evidence="2">DUF6503 family protein</fullName>
    </submittedName>
</protein>
<gene>
    <name evidence="2" type="ORF">RM538_04895</name>
</gene>
<dbReference type="Pfam" id="PF20113">
    <property type="entry name" value="DUF6503"/>
    <property type="match status" value="1"/>
</dbReference>
<keyword evidence="1" id="KW-0732">Signal</keyword>
<proteinExistence type="predicted"/>